<accession>A0A8H4W630</accession>
<dbReference type="InterPro" id="IPR050228">
    <property type="entry name" value="Carboxylesterase_BioH"/>
</dbReference>
<reference evidence="2 3" key="1">
    <citation type="submission" date="2020-03" db="EMBL/GenBank/DDBJ databases">
        <title>Draft Genome Sequence of Cudoniella acicularis.</title>
        <authorList>
            <person name="Buettner E."/>
            <person name="Kellner H."/>
        </authorList>
    </citation>
    <scope>NUCLEOTIDE SEQUENCE [LARGE SCALE GENOMIC DNA]</scope>
    <source>
        <strain evidence="2 3">DSM 108380</strain>
    </source>
</reference>
<dbReference type="PANTHER" id="PTHR43194:SF2">
    <property type="entry name" value="PEROXISOMAL MEMBRANE PROTEIN LPX1"/>
    <property type="match status" value="1"/>
</dbReference>
<proteinExistence type="predicted"/>
<dbReference type="Gene3D" id="3.40.50.1820">
    <property type="entry name" value="alpha/beta hydrolase"/>
    <property type="match status" value="1"/>
</dbReference>
<dbReference type="EMBL" id="JAAMPI010000108">
    <property type="protein sequence ID" value="KAF4635623.1"/>
    <property type="molecule type" value="Genomic_DNA"/>
</dbReference>
<dbReference type="Proteomes" id="UP000566819">
    <property type="component" value="Unassembled WGS sequence"/>
</dbReference>
<evidence type="ECO:0000313" key="3">
    <source>
        <dbReference type="Proteomes" id="UP000566819"/>
    </source>
</evidence>
<dbReference type="PANTHER" id="PTHR43194">
    <property type="entry name" value="HYDROLASE ALPHA/BETA FOLD FAMILY"/>
    <property type="match status" value="1"/>
</dbReference>
<comment type="caution">
    <text evidence="2">The sequence shown here is derived from an EMBL/GenBank/DDBJ whole genome shotgun (WGS) entry which is preliminary data.</text>
</comment>
<dbReference type="OrthoDB" id="408373at2759"/>
<gene>
    <name evidence="2" type="ORF">G7Y89_g2468</name>
</gene>
<name>A0A8H4W630_9HELO</name>
<keyword evidence="3" id="KW-1185">Reference proteome</keyword>
<protein>
    <recommendedName>
        <fullName evidence="1">AB hydrolase-1 domain-containing protein</fullName>
    </recommendedName>
</protein>
<dbReference type="InterPro" id="IPR000073">
    <property type="entry name" value="AB_hydrolase_1"/>
</dbReference>
<evidence type="ECO:0000313" key="2">
    <source>
        <dbReference type="EMBL" id="KAF4635623.1"/>
    </source>
</evidence>
<organism evidence="2 3">
    <name type="scientific">Cudoniella acicularis</name>
    <dbReference type="NCBI Taxonomy" id="354080"/>
    <lineage>
        <taxon>Eukaryota</taxon>
        <taxon>Fungi</taxon>
        <taxon>Dikarya</taxon>
        <taxon>Ascomycota</taxon>
        <taxon>Pezizomycotina</taxon>
        <taxon>Leotiomycetes</taxon>
        <taxon>Helotiales</taxon>
        <taxon>Tricladiaceae</taxon>
        <taxon>Cudoniella</taxon>
    </lineage>
</organism>
<sequence>MEATVPLVSKAKKAPIKILKRSEAPIKAQLPTELDSKASNVVASKVHTNGAISPQQLQSAISNLNSSLSKDAEFQAFLNTPELKEPFAFGIKAAGSDNSILVTVSNNKAAAAFGSYKKALFTLSALPEQWKEFFKPTPVMPYQSYWGMSGMNIKQEGIEVLGDQLAFNKYAHFWRRALEVLHDIHCGPIKADEEPEVDEDHIVGRYVYITAPIWGKCKVFYEQSGEGKQDIVFLHTAGSDSRQYHGVMNNPVMRNMCNMIAFDLPGHGRSFPSSAYAPGAHTNTEDSYVGAIAAMVDKLQLKKPIICGASMAGQVCLAVAIRADEVGAGGVIPLQGSDYLDMGRQFHDRSPHVNQSLYNPEWIYGMMCPTAPYKNRQLIWHLYSAQAYGIFHGDLDFYFGGWDGRSRMSSIDTKKCPVYMLTGEYDWVNTPEMSQKTCDKIKGGKHKAMEQLGHFPATENPNRFVPYLAEAIEWIQKTREG</sequence>
<evidence type="ECO:0000259" key="1">
    <source>
        <dbReference type="Pfam" id="PF12697"/>
    </source>
</evidence>
<dbReference type="SUPFAM" id="SSF53474">
    <property type="entry name" value="alpha/beta-Hydrolases"/>
    <property type="match status" value="1"/>
</dbReference>
<feature type="domain" description="AB hydrolase-1" evidence="1">
    <location>
        <begin position="231"/>
        <end position="465"/>
    </location>
</feature>
<dbReference type="InterPro" id="IPR029058">
    <property type="entry name" value="AB_hydrolase_fold"/>
</dbReference>
<dbReference type="AlphaFoldDB" id="A0A8H4W630"/>
<dbReference type="Pfam" id="PF12697">
    <property type="entry name" value="Abhydrolase_6"/>
    <property type="match status" value="1"/>
</dbReference>